<organism evidence="1 2">
    <name type="scientific">Arachis hypogaea</name>
    <name type="common">Peanut</name>
    <dbReference type="NCBI Taxonomy" id="3818"/>
    <lineage>
        <taxon>Eukaryota</taxon>
        <taxon>Viridiplantae</taxon>
        <taxon>Streptophyta</taxon>
        <taxon>Embryophyta</taxon>
        <taxon>Tracheophyta</taxon>
        <taxon>Spermatophyta</taxon>
        <taxon>Magnoliopsida</taxon>
        <taxon>eudicotyledons</taxon>
        <taxon>Gunneridae</taxon>
        <taxon>Pentapetalae</taxon>
        <taxon>rosids</taxon>
        <taxon>fabids</taxon>
        <taxon>Fabales</taxon>
        <taxon>Fabaceae</taxon>
        <taxon>Papilionoideae</taxon>
        <taxon>50 kb inversion clade</taxon>
        <taxon>dalbergioids sensu lato</taxon>
        <taxon>Dalbergieae</taxon>
        <taxon>Pterocarpus clade</taxon>
        <taxon>Arachis</taxon>
    </lineage>
</organism>
<protein>
    <recommendedName>
        <fullName evidence="3">Ras-related protein</fullName>
    </recommendedName>
</protein>
<sequence>MARKVDYEYNYLFKIVFIYDSSVGKSNILSRFMRN</sequence>
<comment type="caution">
    <text evidence="1">The sequence shown here is derived from an EMBL/GenBank/DDBJ whole genome shotgun (WGS) entry which is preliminary data.</text>
</comment>
<gene>
    <name evidence="1" type="ORF">Ahy_A09g045385</name>
</gene>
<reference evidence="1 2" key="1">
    <citation type="submission" date="2019-01" db="EMBL/GenBank/DDBJ databases">
        <title>Sequencing of cultivated peanut Arachis hypogaea provides insights into genome evolution and oil improvement.</title>
        <authorList>
            <person name="Chen X."/>
        </authorList>
    </citation>
    <scope>NUCLEOTIDE SEQUENCE [LARGE SCALE GENOMIC DNA]</scope>
    <source>
        <strain evidence="2">cv. Fuhuasheng</strain>
        <tissue evidence="1">Leaves</tissue>
    </source>
</reference>
<dbReference type="AlphaFoldDB" id="A0A445BM89"/>
<proteinExistence type="predicted"/>
<dbReference type="EMBL" id="SDMP01000009">
    <property type="protein sequence ID" value="RYR39787.1"/>
    <property type="molecule type" value="Genomic_DNA"/>
</dbReference>
<dbReference type="STRING" id="3818.A0A445BM89"/>
<evidence type="ECO:0000313" key="2">
    <source>
        <dbReference type="Proteomes" id="UP000289738"/>
    </source>
</evidence>
<keyword evidence="2" id="KW-1185">Reference proteome</keyword>
<accession>A0A445BM89</accession>
<dbReference type="Proteomes" id="UP000289738">
    <property type="component" value="Chromosome A09"/>
</dbReference>
<name>A0A445BM89_ARAHY</name>
<evidence type="ECO:0000313" key="1">
    <source>
        <dbReference type="EMBL" id="RYR39787.1"/>
    </source>
</evidence>
<evidence type="ECO:0008006" key="3">
    <source>
        <dbReference type="Google" id="ProtNLM"/>
    </source>
</evidence>